<comment type="caution">
    <text evidence="2">The sequence shown here is derived from an EMBL/GenBank/DDBJ whole genome shotgun (WGS) entry which is preliminary data.</text>
</comment>
<gene>
    <name evidence="2" type="ORF">FEZ63_02850</name>
</gene>
<reference evidence="2 3" key="1">
    <citation type="journal article" date="2019" name="Microorganisms">
        <title>Genome Insights into the Novel Species Microvirga brassicacearum, a Rapeseed Endophyte with Biotechnological Potential.</title>
        <authorList>
            <person name="Jimenez-Gomez A."/>
            <person name="Saati-Santamaria Z."/>
            <person name="Igual J.M."/>
            <person name="Rivas R."/>
            <person name="Mateos P.F."/>
            <person name="Garcia-Fraile P."/>
        </authorList>
    </citation>
    <scope>NUCLEOTIDE SEQUENCE [LARGE SCALE GENOMIC DNA]</scope>
    <source>
        <strain evidence="2 3">CDVBN77</strain>
    </source>
</reference>
<dbReference type="InterPro" id="IPR037026">
    <property type="entry name" value="Vgr_OB-fold_dom_sf"/>
</dbReference>
<proteinExistence type="predicted"/>
<dbReference type="RefSeq" id="WP_150942120.1">
    <property type="nucleotide sequence ID" value="NZ_VCMV01000003.1"/>
</dbReference>
<evidence type="ECO:0000259" key="1">
    <source>
        <dbReference type="Pfam" id="PF04717"/>
    </source>
</evidence>
<accession>A0A5N3PH77</accession>
<dbReference type="EMBL" id="VCMV01000003">
    <property type="protein sequence ID" value="KAB0269063.1"/>
    <property type="molecule type" value="Genomic_DNA"/>
</dbReference>
<name>A0A5N3PH77_9HYPH</name>
<evidence type="ECO:0000313" key="3">
    <source>
        <dbReference type="Proteomes" id="UP000325684"/>
    </source>
</evidence>
<sequence length="167" mass="18294">MRSLIETLARQVESENRGSNSLRYGTVHEVNAETHKIRVRLGGTDEKPYLSPWIPYAQVAGALKVHTPPSKGQQFALMSGDGDFRRGIAIPMTWSDENASPSKKGDEHVMTFGDVKVEVRGKQLKLTVGGAVFDATDQAVTLSIGGTKMEWSDGGLKTRAADYDWKT</sequence>
<keyword evidence="3" id="KW-1185">Reference proteome</keyword>
<dbReference type="Pfam" id="PF04717">
    <property type="entry name" value="Phage_base_V"/>
    <property type="match status" value="1"/>
</dbReference>
<protein>
    <recommendedName>
        <fullName evidence="1">Gp5/Type VI secretion system Vgr protein OB-fold domain-containing protein</fullName>
    </recommendedName>
</protein>
<dbReference type="OrthoDB" id="7852340at2"/>
<evidence type="ECO:0000313" key="2">
    <source>
        <dbReference type="EMBL" id="KAB0269063.1"/>
    </source>
</evidence>
<organism evidence="2 3">
    <name type="scientific">Microvirga brassicacearum</name>
    <dbReference type="NCBI Taxonomy" id="2580413"/>
    <lineage>
        <taxon>Bacteria</taxon>
        <taxon>Pseudomonadati</taxon>
        <taxon>Pseudomonadota</taxon>
        <taxon>Alphaproteobacteria</taxon>
        <taxon>Hyphomicrobiales</taxon>
        <taxon>Methylobacteriaceae</taxon>
        <taxon>Microvirga</taxon>
    </lineage>
</organism>
<dbReference type="Proteomes" id="UP000325684">
    <property type="component" value="Unassembled WGS sequence"/>
</dbReference>
<feature type="domain" description="Gp5/Type VI secretion system Vgr protein OB-fold" evidence="1">
    <location>
        <begin position="24"/>
        <end position="94"/>
    </location>
</feature>
<dbReference type="AlphaFoldDB" id="A0A5N3PH77"/>
<dbReference type="Gene3D" id="2.40.50.230">
    <property type="entry name" value="Gp5 N-terminal domain"/>
    <property type="match status" value="1"/>
</dbReference>
<dbReference type="InterPro" id="IPR006531">
    <property type="entry name" value="Gp5/Vgr_OB"/>
</dbReference>